<protein>
    <submittedName>
        <fullName evidence="2 4">Uncharacterized protein</fullName>
    </submittedName>
</protein>
<organism evidence="2">
    <name type="scientific">Mytilinidion resinicola</name>
    <dbReference type="NCBI Taxonomy" id="574789"/>
    <lineage>
        <taxon>Eukaryota</taxon>
        <taxon>Fungi</taxon>
        <taxon>Dikarya</taxon>
        <taxon>Ascomycota</taxon>
        <taxon>Pezizomycotina</taxon>
        <taxon>Dothideomycetes</taxon>
        <taxon>Pleosporomycetidae</taxon>
        <taxon>Mytilinidiales</taxon>
        <taxon>Mytilinidiaceae</taxon>
        <taxon>Mytilinidion</taxon>
    </lineage>
</organism>
<reference evidence="4" key="3">
    <citation type="submission" date="2025-04" db="UniProtKB">
        <authorList>
            <consortium name="RefSeq"/>
        </authorList>
    </citation>
    <scope>IDENTIFICATION</scope>
    <source>
        <strain evidence="4">CBS 304.34</strain>
    </source>
</reference>
<reference evidence="2 4" key="1">
    <citation type="journal article" date="2020" name="Stud. Mycol.">
        <title>101 Dothideomycetes genomes: a test case for predicting lifestyles and emergence of pathogens.</title>
        <authorList>
            <person name="Haridas S."/>
            <person name="Albert R."/>
            <person name="Binder M."/>
            <person name="Bloem J."/>
            <person name="Labutti K."/>
            <person name="Salamov A."/>
            <person name="Andreopoulos B."/>
            <person name="Baker S."/>
            <person name="Barry K."/>
            <person name="Bills G."/>
            <person name="Bluhm B."/>
            <person name="Cannon C."/>
            <person name="Castanera R."/>
            <person name="Culley D."/>
            <person name="Daum C."/>
            <person name="Ezra D."/>
            <person name="Gonzalez J."/>
            <person name="Henrissat B."/>
            <person name="Kuo A."/>
            <person name="Liang C."/>
            <person name="Lipzen A."/>
            <person name="Lutzoni F."/>
            <person name="Magnuson J."/>
            <person name="Mondo S."/>
            <person name="Nolan M."/>
            <person name="Ohm R."/>
            <person name="Pangilinan J."/>
            <person name="Park H.-J."/>
            <person name="Ramirez L."/>
            <person name="Alfaro M."/>
            <person name="Sun H."/>
            <person name="Tritt A."/>
            <person name="Yoshinaga Y."/>
            <person name="Zwiers L.-H."/>
            <person name="Turgeon B."/>
            <person name="Goodwin S."/>
            <person name="Spatafora J."/>
            <person name="Crous P."/>
            <person name="Grigoriev I."/>
        </authorList>
    </citation>
    <scope>NUCLEOTIDE SEQUENCE</scope>
    <source>
        <strain evidence="2 4">CBS 304.34</strain>
    </source>
</reference>
<gene>
    <name evidence="2 4" type="ORF">BDZ99DRAFT_39251</name>
</gene>
<keyword evidence="1" id="KW-0812">Transmembrane</keyword>
<dbReference type="AlphaFoldDB" id="A0A6A6YLM2"/>
<evidence type="ECO:0000313" key="4">
    <source>
        <dbReference type="RefSeq" id="XP_033575731.1"/>
    </source>
</evidence>
<proteinExistence type="predicted"/>
<dbReference type="Proteomes" id="UP000504636">
    <property type="component" value="Unplaced"/>
</dbReference>
<evidence type="ECO:0000256" key="1">
    <source>
        <dbReference type="SAM" id="Phobius"/>
    </source>
</evidence>
<feature type="transmembrane region" description="Helical" evidence="1">
    <location>
        <begin position="30"/>
        <end position="48"/>
    </location>
</feature>
<reference evidence="4" key="2">
    <citation type="submission" date="2020-04" db="EMBL/GenBank/DDBJ databases">
        <authorList>
            <consortium name="NCBI Genome Project"/>
        </authorList>
    </citation>
    <scope>NUCLEOTIDE SEQUENCE</scope>
    <source>
        <strain evidence="4">CBS 304.34</strain>
    </source>
</reference>
<keyword evidence="1" id="KW-1133">Transmembrane helix</keyword>
<dbReference type="RefSeq" id="XP_033575731.1">
    <property type="nucleotide sequence ID" value="XM_033715790.1"/>
</dbReference>
<keyword evidence="1" id="KW-0472">Membrane</keyword>
<evidence type="ECO:0000313" key="2">
    <source>
        <dbReference type="EMBL" id="KAF2808767.1"/>
    </source>
</evidence>
<keyword evidence="3" id="KW-1185">Reference proteome</keyword>
<evidence type="ECO:0000313" key="3">
    <source>
        <dbReference type="Proteomes" id="UP000504636"/>
    </source>
</evidence>
<dbReference type="EMBL" id="MU003702">
    <property type="protein sequence ID" value="KAF2808767.1"/>
    <property type="molecule type" value="Genomic_DNA"/>
</dbReference>
<name>A0A6A6YLM2_9PEZI</name>
<sequence length="219" mass="23198">MPLESQTLFYQSLSISLVIVFLSPHPRDSMLLLTNHIAVFLLCVNVVLGNPVYILPKGTPTTNYGQLPTGSALFSSFTGVRPSRTTTALVGMFTSDIEPCLPRSSELTSSTPTVAISTLRMTLTTPKLETAATSSFSGNSSIFCGTGMATYGTGIAPLCTATAPSGPRTASLRTETASFPPIIAPVAYSRALGPTNPTAVQDRQHLAHRLQRSAFSWAT</sequence>
<accession>A0A6A6YLM2</accession>
<dbReference type="GeneID" id="54456683"/>